<feature type="binding site" evidence="8">
    <location>
        <position position="94"/>
    </location>
    <ligand>
        <name>Zn(2+)</name>
        <dbReference type="ChEBI" id="CHEBI:29105"/>
        <note>catalytic</note>
    </ligand>
</feature>
<dbReference type="Proteomes" id="UP000253792">
    <property type="component" value="Unassembled WGS sequence"/>
</dbReference>
<dbReference type="GO" id="GO:0008270">
    <property type="term" value="F:zinc ion binding"/>
    <property type="evidence" value="ECO:0007669"/>
    <property type="project" value="UniProtKB-UniRule"/>
</dbReference>
<dbReference type="FunFam" id="3.40.140.10:FF:000005">
    <property type="entry name" value="tRNA-specific adenosine deaminase"/>
    <property type="match status" value="1"/>
</dbReference>
<dbReference type="PROSITE" id="PS51747">
    <property type="entry name" value="CYT_DCMP_DEAMINASES_2"/>
    <property type="match status" value="1"/>
</dbReference>
<dbReference type="InterPro" id="IPR058535">
    <property type="entry name" value="MafB19-deam"/>
</dbReference>
<comment type="similarity">
    <text evidence="1">Belongs to the cytidine and deoxycytidylate deaminase family. ADAT2 subfamily.</text>
</comment>
<sequence>MNDEEYMRMALEEAQRAAAMGEVPIGAVVVYRPIDKATRRPLAEPRVIARACNIRETQQDPAGHAEFVAMKAAAAELGVWRLTGCTVYVTLEPCIMCAGLMHQARVDRCVFGAPDPKAGALGTLYSIHEDKRLNHTFDVKAGVLSEECATILRDFFKARRKKRTEQQ</sequence>
<dbReference type="CDD" id="cd01285">
    <property type="entry name" value="nucleoside_deaminase"/>
    <property type="match status" value="1"/>
</dbReference>
<dbReference type="PANTHER" id="PTHR11079:SF202">
    <property type="entry name" value="TRNA-SPECIFIC ADENOSINE DEAMINASE"/>
    <property type="match status" value="1"/>
</dbReference>
<evidence type="ECO:0000256" key="2">
    <source>
        <dbReference type="ARBA" id="ARBA00011738"/>
    </source>
</evidence>
<evidence type="ECO:0000256" key="6">
    <source>
        <dbReference type="ARBA" id="ARBA00022833"/>
    </source>
</evidence>
<dbReference type="Gene3D" id="3.40.140.10">
    <property type="entry name" value="Cytidine Deaminase, domain 2"/>
    <property type="match status" value="1"/>
</dbReference>
<evidence type="ECO:0000256" key="4">
    <source>
        <dbReference type="ARBA" id="ARBA00022723"/>
    </source>
</evidence>
<dbReference type="RefSeq" id="WP_114620719.1">
    <property type="nucleotide sequence ID" value="NZ_CATXOW010000004.1"/>
</dbReference>
<dbReference type="GO" id="GO:0052717">
    <property type="term" value="F:tRNA-specific adenosine-34 deaminase activity"/>
    <property type="evidence" value="ECO:0007669"/>
    <property type="project" value="UniProtKB-UniRule"/>
</dbReference>
<comment type="cofactor">
    <cofactor evidence="8">
        <name>Zn(2+)</name>
        <dbReference type="ChEBI" id="CHEBI:29105"/>
    </cofactor>
    <text evidence="8">Binds 1 zinc ion per subunit.</text>
</comment>
<evidence type="ECO:0000256" key="1">
    <source>
        <dbReference type="ARBA" id="ARBA00010669"/>
    </source>
</evidence>
<accession>A0A369LAQ4</accession>
<dbReference type="InterPro" id="IPR016193">
    <property type="entry name" value="Cytidine_deaminase-like"/>
</dbReference>
<evidence type="ECO:0000256" key="5">
    <source>
        <dbReference type="ARBA" id="ARBA00022801"/>
    </source>
</evidence>
<keyword evidence="5 8" id="KW-0378">Hydrolase</keyword>
<dbReference type="InterPro" id="IPR028883">
    <property type="entry name" value="tRNA_aden_deaminase"/>
</dbReference>
<dbReference type="EC" id="3.5.4.33" evidence="8"/>
<keyword evidence="3 8" id="KW-0819">tRNA processing</keyword>
<dbReference type="GO" id="GO:0002100">
    <property type="term" value="P:tRNA wobble adenosine to inosine editing"/>
    <property type="evidence" value="ECO:0007669"/>
    <property type="project" value="UniProtKB-UniRule"/>
</dbReference>
<gene>
    <name evidence="8" type="primary">tadA</name>
    <name evidence="10" type="ORF">C1880_05975</name>
</gene>
<feature type="active site" description="Proton donor" evidence="8">
    <location>
        <position position="66"/>
    </location>
</feature>
<evidence type="ECO:0000313" key="11">
    <source>
        <dbReference type="Proteomes" id="UP000253792"/>
    </source>
</evidence>
<comment type="subunit">
    <text evidence="2 8">Homodimer.</text>
</comment>
<dbReference type="STRING" id="1034345.GCA_000236865_00752"/>
<proteinExistence type="inferred from homology"/>
<dbReference type="HAMAP" id="MF_00972">
    <property type="entry name" value="tRNA_aden_deaminase"/>
    <property type="match status" value="1"/>
</dbReference>
<dbReference type="InterPro" id="IPR002125">
    <property type="entry name" value="CMP_dCMP_dom"/>
</dbReference>
<feature type="binding site" evidence="8">
    <location>
        <position position="64"/>
    </location>
    <ligand>
        <name>Zn(2+)</name>
        <dbReference type="ChEBI" id="CHEBI:29105"/>
        <note>catalytic</note>
    </ligand>
</feature>
<organism evidence="10 11">
    <name type="scientific">Senegalimassilia anaerobia</name>
    <dbReference type="NCBI Taxonomy" id="1473216"/>
    <lineage>
        <taxon>Bacteria</taxon>
        <taxon>Bacillati</taxon>
        <taxon>Actinomycetota</taxon>
        <taxon>Coriobacteriia</taxon>
        <taxon>Coriobacteriales</taxon>
        <taxon>Coriobacteriaceae</taxon>
        <taxon>Senegalimassilia</taxon>
    </lineage>
</organism>
<comment type="caution">
    <text evidence="10">The sequence shown here is derived from an EMBL/GenBank/DDBJ whole genome shotgun (WGS) entry which is preliminary data.</text>
</comment>
<dbReference type="Pfam" id="PF14437">
    <property type="entry name" value="MafB19-deam"/>
    <property type="match status" value="1"/>
</dbReference>
<feature type="binding site" evidence="8">
    <location>
        <position position="97"/>
    </location>
    <ligand>
        <name>Zn(2+)</name>
        <dbReference type="ChEBI" id="CHEBI:29105"/>
        <note>catalytic</note>
    </ligand>
</feature>
<dbReference type="PROSITE" id="PS00903">
    <property type="entry name" value="CYT_DCMP_DEAMINASES_1"/>
    <property type="match status" value="1"/>
</dbReference>
<keyword evidence="4 8" id="KW-0479">Metal-binding</keyword>
<keyword evidence="6 8" id="KW-0862">Zinc</keyword>
<feature type="domain" description="CMP/dCMP-type deaminase" evidence="9">
    <location>
        <begin position="1"/>
        <end position="140"/>
    </location>
</feature>
<protein>
    <recommendedName>
        <fullName evidence="8">tRNA-specific adenosine deaminase</fullName>
        <ecNumber evidence="8">3.5.4.33</ecNumber>
    </recommendedName>
</protein>
<comment type="function">
    <text evidence="8">Catalyzes the deamination of adenosine to inosine at the wobble position 34 of tRNA(Arg2).</text>
</comment>
<dbReference type="PANTHER" id="PTHR11079">
    <property type="entry name" value="CYTOSINE DEAMINASE FAMILY MEMBER"/>
    <property type="match status" value="1"/>
</dbReference>
<dbReference type="OrthoDB" id="9802676at2"/>
<reference evidence="10 11" key="1">
    <citation type="journal article" date="2018" name="Elife">
        <title>Discovery and characterization of a prevalent human gut bacterial enzyme sufficient for the inactivation of a family of plant toxins.</title>
        <authorList>
            <person name="Koppel N."/>
            <person name="Bisanz J.E."/>
            <person name="Pandelia M.E."/>
            <person name="Turnbaugh P.J."/>
            <person name="Balskus E.P."/>
        </authorList>
    </citation>
    <scope>NUCLEOTIDE SEQUENCE [LARGE SCALE GENOMIC DNA]</scope>
    <source>
        <strain evidence="11">anaerobia AP69FAA</strain>
    </source>
</reference>
<evidence type="ECO:0000313" key="10">
    <source>
        <dbReference type="EMBL" id="RDB55799.1"/>
    </source>
</evidence>
<name>A0A369LAQ4_9ACTN</name>
<evidence type="ECO:0000259" key="9">
    <source>
        <dbReference type="PROSITE" id="PS51747"/>
    </source>
</evidence>
<evidence type="ECO:0000256" key="3">
    <source>
        <dbReference type="ARBA" id="ARBA00022694"/>
    </source>
</evidence>
<dbReference type="InterPro" id="IPR016192">
    <property type="entry name" value="APOBEC/CMP_deaminase_Zn-bd"/>
</dbReference>
<evidence type="ECO:0000256" key="8">
    <source>
        <dbReference type="HAMAP-Rule" id="MF_00972"/>
    </source>
</evidence>
<evidence type="ECO:0000256" key="7">
    <source>
        <dbReference type="ARBA" id="ARBA00048045"/>
    </source>
</evidence>
<dbReference type="AlphaFoldDB" id="A0A369LAQ4"/>
<dbReference type="SUPFAM" id="SSF53927">
    <property type="entry name" value="Cytidine deaminase-like"/>
    <property type="match status" value="1"/>
</dbReference>
<dbReference type="EMBL" id="PPTP01000004">
    <property type="protein sequence ID" value="RDB55799.1"/>
    <property type="molecule type" value="Genomic_DNA"/>
</dbReference>
<comment type="catalytic activity">
    <reaction evidence="7 8">
        <text>adenosine(34) in tRNA + H2O + H(+) = inosine(34) in tRNA + NH4(+)</text>
        <dbReference type="Rhea" id="RHEA:43168"/>
        <dbReference type="Rhea" id="RHEA-COMP:10373"/>
        <dbReference type="Rhea" id="RHEA-COMP:10374"/>
        <dbReference type="ChEBI" id="CHEBI:15377"/>
        <dbReference type="ChEBI" id="CHEBI:15378"/>
        <dbReference type="ChEBI" id="CHEBI:28938"/>
        <dbReference type="ChEBI" id="CHEBI:74411"/>
        <dbReference type="ChEBI" id="CHEBI:82852"/>
        <dbReference type="EC" id="3.5.4.33"/>
    </reaction>
</comment>
<keyword evidence="11" id="KW-1185">Reference proteome</keyword>